<comment type="caution">
    <text evidence="12">The sequence shown here is derived from an EMBL/GenBank/DDBJ whole genome shotgun (WGS) entry which is preliminary data.</text>
</comment>
<dbReference type="InterPro" id="IPR037066">
    <property type="entry name" value="Plug_dom_sf"/>
</dbReference>
<evidence type="ECO:0000256" key="3">
    <source>
        <dbReference type="ARBA" id="ARBA00022452"/>
    </source>
</evidence>
<evidence type="ECO:0000256" key="6">
    <source>
        <dbReference type="ARBA" id="ARBA00023136"/>
    </source>
</evidence>
<evidence type="ECO:0000256" key="8">
    <source>
        <dbReference type="PROSITE-ProRule" id="PRU01360"/>
    </source>
</evidence>
<dbReference type="PROSITE" id="PS52016">
    <property type="entry name" value="TONB_DEPENDENT_REC_3"/>
    <property type="match status" value="1"/>
</dbReference>
<keyword evidence="13" id="KW-1185">Reference proteome</keyword>
<dbReference type="Pfam" id="PF00593">
    <property type="entry name" value="TonB_dep_Rec_b-barrel"/>
    <property type="match status" value="1"/>
</dbReference>
<feature type="domain" description="TonB-dependent receptor plug" evidence="11">
    <location>
        <begin position="50"/>
        <end position="156"/>
    </location>
</feature>
<evidence type="ECO:0000256" key="7">
    <source>
        <dbReference type="ARBA" id="ARBA00023237"/>
    </source>
</evidence>
<evidence type="ECO:0000259" key="11">
    <source>
        <dbReference type="Pfam" id="PF07715"/>
    </source>
</evidence>
<evidence type="ECO:0000256" key="2">
    <source>
        <dbReference type="ARBA" id="ARBA00022448"/>
    </source>
</evidence>
<dbReference type="InterPro" id="IPR036942">
    <property type="entry name" value="Beta-barrel_TonB_sf"/>
</dbReference>
<keyword evidence="6 8" id="KW-0472">Membrane</keyword>
<evidence type="ECO:0000313" key="12">
    <source>
        <dbReference type="EMBL" id="TSJ48166.1"/>
    </source>
</evidence>
<evidence type="ECO:0000259" key="10">
    <source>
        <dbReference type="Pfam" id="PF00593"/>
    </source>
</evidence>
<dbReference type="PANTHER" id="PTHR30069:SF57">
    <property type="entry name" value="TONB-DEPENDENT RECEPTOR"/>
    <property type="match status" value="1"/>
</dbReference>
<keyword evidence="7 8" id="KW-0998">Cell outer membrane</keyword>
<dbReference type="Gene3D" id="2.40.170.20">
    <property type="entry name" value="TonB-dependent receptor, beta-barrel domain"/>
    <property type="match status" value="1"/>
</dbReference>
<reference evidence="12 13" key="1">
    <citation type="submission" date="2019-07" db="EMBL/GenBank/DDBJ databases">
        <authorList>
            <person name="Huq M.A."/>
        </authorList>
    </citation>
    <scope>NUCLEOTIDE SEQUENCE [LARGE SCALE GENOMIC DNA]</scope>
    <source>
        <strain evidence="12 13">MAH-3</strain>
    </source>
</reference>
<dbReference type="EMBL" id="VLPL01000001">
    <property type="protein sequence ID" value="TSJ48166.1"/>
    <property type="molecule type" value="Genomic_DNA"/>
</dbReference>
<protein>
    <submittedName>
        <fullName evidence="12">TonB-dependent receptor</fullName>
    </submittedName>
</protein>
<keyword evidence="12" id="KW-0675">Receptor</keyword>
<keyword evidence="2 8" id="KW-0813">Transport</keyword>
<feature type="domain" description="TonB-dependent receptor-like beta-barrel" evidence="10">
    <location>
        <begin position="260"/>
        <end position="653"/>
    </location>
</feature>
<proteinExistence type="inferred from homology"/>
<comment type="subcellular location">
    <subcellularLocation>
        <location evidence="1 8">Cell outer membrane</location>
        <topology evidence="1 8">Multi-pass membrane protein</topology>
    </subcellularLocation>
</comment>
<dbReference type="Gene3D" id="2.170.130.10">
    <property type="entry name" value="TonB-dependent receptor, plug domain"/>
    <property type="match status" value="1"/>
</dbReference>
<dbReference type="PANTHER" id="PTHR30069">
    <property type="entry name" value="TONB-DEPENDENT OUTER MEMBRANE RECEPTOR"/>
    <property type="match status" value="1"/>
</dbReference>
<keyword evidence="5 9" id="KW-0798">TonB box</keyword>
<dbReference type="SUPFAM" id="SSF56935">
    <property type="entry name" value="Porins"/>
    <property type="match status" value="1"/>
</dbReference>
<sequence length="693" mass="77915">MRYLFLFGFLGGSFVTIGQSLPVDSLKLVPDSLKEIEEVTVTGSRIAQSKKNSVISVSTLDQKLFRAISASSISDALKFSPGIRMETNCQTCNYTQVRMNGLGGSYSQILINGRPLFSSLMGLYGLEQIPTNIVDRIEIVNGGGSVLYGSNAIAGTINIITKQPEHNFIEVSDKVSLIPKGPVEQAIQVNGGYVSKSGKNGFLFSGMNKIRDGYDRNGDGFTEIPRVNNSLLGINAFQNIGRAIELHADFWMLHEQRQGGQQWNEDPQQADQSEFRNQITSIGQFSGSWKSRNKKWNIQAYTGYQKTNRHHYTGLNHAEAWGKTNNVTLQSGLQFSFIQRFGEKNKSTLIGGAEHYYDAIRDEIRGYDYLIDQDITQVAGFLQDQLDLGDKWSFVAGIRTTGHSKVHNLIVTPRAAVLFKPNGQWQFRLSYGNGFKAPQVFETDMHIAFANGGISQIRVDKNLKSEKSHAYSAQVNWSRRRKRMLYSSELTLFHTQLLHSFVLNEIPSPDPGKTLLLRTNGSNAEVSGLSESIRLRWDKYLQVDLNFTYQESRFTEAQQWSLEVEPIKAFLRTPNVYGSSTISIFPEGSWSGSISCVYTGRMLVPHFAGAPELDHDMILHTKSFWDVGVRAERAIHIHKFEQTVRIGVGVQNLFDSYQSDFDTSKYRDSNFIYGPPKPRTVFVDLKWVIGGKH</sequence>
<evidence type="ECO:0000256" key="5">
    <source>
        <dbReference type="ARBA" id="ARBA00023077"/>
    </source>
</evidence>
<organism evidence="12 13">
    <name type="scientific">Fluviicola chungangensis</name>
    <dbReference type="NCBI Taxonomy" id="2597671"/>
    <lineage>
        <taxon>Bacteria</taxon>
        <taxon>Pseudomonadati</taxon>
        <taxon>Bacteroidota</taxon>
        <taxon>Flavobacteriia</taxon>
        <taxon>Flavobacteriales</taxon>
        <taxon>Crocinitomicaceae</taxon>
        <taxon>Fluviicola</taxon>
    </lineage>
</organism>
<dbReference type="GO" id="GO:0044718">
    <property type="term" value="P:siderophore transmembrane transport"/>
    <property type="evidence" value="ECO:0007669"/>
    <property type="project" value="TreeGrafter"/>
</dbReference>
<evidence type="ECO:0000313" key="13">
    <source>
        <dbReference type="Proteomes" id="UP000316008"/>
    </source>
</evidence>
<dbReference type="OrthoDB" id="9760333at2"/>
<dbReference type="Proteomes" id="UP000316008">
    <property type="component" value="Unassembled WGS sequence"/>
</dbReference>
<dbReference type="InterPro" id="IPR012910">
    <property type="entry name" value="Plug_dom"/>
</dbReference>
<dbReference type="AlphaFoldDB" id="A0A556N7L3"/>
<dbReference type="RefSeq" id="WP_144331701.1">
    <property type="nucleotide sequence ID" value="NZ_VLPL01000001.1"/>
</dbReference>
<dbReference type="InterPro" id="IPR039426">
    <property type="entry name" value="TonB-dep_rcpt-like"/>
</dbReference>
<dbReference type="Pfam" id="PF07715">
    <property type="entry name" value="Plug"/>
    <property type="match status" value="1"/>
</dbReference>
<dbReference type="GO" id="GO:0009279">
    <property type="term" value="C:cell outer membrane"/>
    <property type="evidence" value="ECO:0007669"/>
    <property type="project" value="UniProtKB-SubCell"/>
</dbReference>
<evidence type="ECO:0000256" key="9">
    <source>
        <dbReference type="RuleBase" id="RU003357"/>
    </source>
</evidence>
<comment type="similarity">
    <text evidence="8 9">Belongs to the TonB-dependent receptor family.</text>
</comment>
<evidence type="ECO:0000256" key="4">
    <source>
        <dbReference type="ARBA" id="ARBA00022692"/>
    </source>
</evidence>
<accession>A0A556N7L3</accession>
<gene>
    <name evidence="12" type="ORF">FO442_03245</name>
</gene>
<name>A0A556N7L3_9FLAO</name>
<dbReference type="GO" id="GO:0015344">
    <property type="term" value="F:siderophore uptake transmembrane transporter activity"/>
    <property type="evidence" value="ECO:0007669"/>
    <property type="project" value="TreeGrafter"/>
</dbReference>
<keyword evidence="4 8" id="KW-0812">Transmembrane</keyword>
<keyword evidence="3 8" id="KW-1134">Transmembrane beta strand</keyword>
<evidence type="ECO:0000256" key="1">
    <source>
        <dbReference type="ARBA" id="ARBA00004571"/>
    </source>
</evidence>
<dbReference type="CDD" id="cd01347">
    <property type="entry name" value="ligand_gated_channel"/>
    <property type="match status" value="1"/>
</dbReference>
<dbReference type="InterPro" id="IPR000531">
    <property type="entry name" value="Beta-barrel_TonB"/>
</dbReference>